<dbReference type="Gene3D" id="3.40.190.170">
    <property type="entry name" value="Bacterial extracellular solute-binding protein, family 7"/>
    <property type="match status" value="1"/>
</dbReference>
<dbReference type="InterPro" id="IPR038404">
    <property type="entry name" value="TRAP_DctP_sf"/>
</dbReference>
<keyword evidence="4" id="KW-1185">Reference proteome</keyword>
<dbReference type="Proteomes" id="UP000198623">
    <property type="component" value="Unassembled WGS sequence"/>
</dbReference>
<accession>A0A1I2LUI2</accession>
<proteinExistence type="predicted"/>
<keyword evidence="1 2" id="KW-0732">Signal</keyword>
<dbReference type="NCBIfam" id="NF037995">
    <property type="entry name" value="TRAP_S1"/>
    <property type="match status" value="1"/>
</dbReference>
<evidence type="ECO:0000313" key="3">
    <source>
        <dbReference type="EMBL" id="SFF81137.1"/>
    </source>
</evidence>
<dbReference type="RefSeq" id="WP_090723161.1">
    <property type="nucleotide sequence ID" value="NZ_FOOU01000001.1"/>
</dbReference>
<dbReference type="InterPro" id="IPR006311">
    <property type="entry name" value="TAT_signal"/>
</dbReference>
<protein>
    <submittedName>
        <fullName evidence="3">TRAP-type mannitol/chloroaromatic compound transport system, substrate-binding protein</fullName>
    </submittedName>
</protein>
<dbReference type="PANTHER" id="PTHR33376:SF5">
    <property type="entry name" value="EXTRACYTOPLASMIC SOLUTE RECEPTOR PROTEIN"/>
    <property type="match status" value="1"/>
</dbReference>
<sequence>MKRRDLLKAAATGIAAAPLALSATSAHAGDKVNLRMQTLYGTETDDLYKAFANDVKTSSNKNVRITRFRGSELVSNDQMLDAVSKGTLDMCQGYGGYWAGQLDMGNIESGIPGAWTSYDEAMYLHQTKGLGDLLTEAYAEKGVHYLGPVFGGPYDLLTTKPVKSLEDLKTMKIRATSTVAAILEKFDIPTVYLPSQELYIALSTGAIDGVIYGGTLEYKALKLHEAAKHYTYLNMINPGYADGMLINKKKWDSMSPDQQKIIELATAKHATNMHAWNVNGCLDVNAEGIFEFASLPAEDSKALTAAAMDVWAEEGKKSERTAKAIEAIIATAKATGRA</sequence>
<dbReference type="STRING" id="1045558.SAMN05216175_101168"/>
<dbReference type="PANTHER" id="PTHR33376">
    <property type="match status" value="1"/>
</dbReference>
<dbReference type="Pfam" id="PF03480">
    <property type="entry name" value="DctP"/>
    <property type="match status" value="1"/>
</dbReference>
<feature type="chain" id="PRO_5011452905" evidence="2">
    <location>
        <begin position="29"/>
        <end position="338"/>
    </location>
</feature>
<reference evidence="4" key="1">
    <citation type="submission" date="2016-10" db="EMBL/GenBank/DDBJ databases">
        <authorList>
            <person name="Varghese N."/>
            <person name="Submissions S."/>
        </authorList>
    </citation>
    <scope>NUCLEOTIDE SEQUENCE [LARGE SCALE GENOMIC DNA]</scope>
    <source>
        <strain evidence="4">CGMCC 1.10971</strain>
    </source>
</reference>
<evidence type="ECO:0000256" key="1">
    <source>
        <dbReference type="ARBA" id="ARBA00022729"/>
    </source>
</evidence>
<dbReference type="EMBL" id="FOOU01000001">
    <property type="protein sequence ID" value="SFF81137.1"/>
    <property type="molecule type" value="Genomic_DNA"/>
</dbReference>
<dbReference type="OrthoDB" id="6073716at2"/>
<evidence type="ECO:0000256" key="2">
    <source>
        <dbReference type="SAM" id="SignalP"/>
    </source>
</evidence>
<gene>
    <name evidence="3" type="ORF">SAMN05216175_101168</name>
</gene>
<dbReference type="SUPFAM" id="SSF53850">
    <property type="entry name" value="Periplasmic binding protein-like II"/>
    <property type="match status" value="1"/>
</dbReference>
<dbReference type="PROSITE" id="PS51318">
    <property type="entry name" value="TAT"/>
    <property type="match status" value="1"/>
</dbReference>
<dbReference type="AlphaFoldDB" id="A0A1I2LUI2"/>
<dbReference type="InterPro" id="IPR018389">
    <property type="entry name" value="DctP_fam"/>
</dbReference>
<feature type="signal peptide" evidence="2">
    <location>
        <begin position="1"/>
        <end position="28"/>
    </location>
</feature>
<name>A0A1I2LUI2_9GAMM</name>
<evidence type="ECO:0000313" key="4">
    <source>
        <dbReference type="Proteomes" id="UP000198623"/>
    </source>
</evidence>
<dbReference type="GO" id="GO:0055085">
    <property type="term" value="P:transmembrane transport"/>
    <property type="evidence" value="ECO:0007669"/>
    <property type="project" value="InterPro"/>
</dbReference>
<organism evidence="3 4">
    <name type="scientific">Neptunomonas qingdaonensis</name>
    <dbReference type="NCBI Taxonomy" id="1045558"/>
    <lineage>
        <taxon>Bacteria</taxon>
        <taxon>Pseudomonadati</taxon>
        <taxon>Pseudomonadota</taxon>
        <taxon>Gammaproteobacteria</taxon>
        <taxon>Oceanospirillales</taxon>
        <taxon>Oceanospirillaceae</taxon>
        <taxon>Neptunomonas</taxon>
    </lineage>
</organism>